<organism evidence="2 3">
    <name type="scientific">Pleurodeles waltl</name>
    <name type="common">Iberian ribbed newt</name>
    <dbReference type="NCBI Taxonomy" id="8319"/>
    <lineage>
        <taxon>Eukaryota</taxon>
        <taxon>Metazoa</taxon>
        <taxon>Chordata</taxon>
        <taxon>Craniata</taxon>
        <taxon>Vertebrata</taxon>
        <taxon>Euteleostomi</taxon>
        <taxon>Amphibia</taxon>
        <taxon>Batrachia</taxon>
        <taxon>Caudata</taxon>
        <taxon>Salamandroidea</taxon>
        <taxon>Salamandridae</taxon>
        <taxon>Pleurodelinae</taxon>
        <taxon>Pleurodeles</taxon>
    </lineage>
</organism>
<dbReference type="Proteomes" id="UP001066276">
    <property type="component" value="Chromosome 6"/>
</dbReference>
<feature type="region of interest" description="Disordered" evidence="1">
    <location>
        <begin position="17"/>
        <end position="68"/>
    </location>
</feature>
<sequence length="68" mass="7127">MARERSCLGAALVGASELQRSPSGAGSARPRSTFGTATQWSRMGGQRPGGETTRRGGEERGTYRSLGL</sequence>
<feature type="compositionally biased region" description="Basic and acidic residues" evidence="1">
    <location>
        <begin position="52"/>
        <end position="62"/>
    </location>
</feature>
<evidence type="ECO:0000313" key="3">
    <source>
        <dbReference type="Proteomes" id="UP001066276"/>
    </source>
</evidence>
<comment type="caution">
    <text evidence="2">The sequence shown here is derived from an EMBL/GenBank/DDBJ whole genome shotgun (WGS) entry which is preliminary data.</text>
</comment>
<proteinExistence type="predicted"/>
<keyword evidence="3" id="KW-1185">Reference proteome</keyword>
<evidence type="ECO:0000313" key="2">
    <source>
        <dbReference type="EMBL" id="KAJ1134297.1"/>
    </source>
</evidence>
<protein>
    <submittedName>
        <fullName evidence="2">Uncharacterized protein</fullName>
    </submittedName>
</protein>
<evidence type="ECO:0000256" key="1">
    <source>
        <dbReference type="SAM" id="MobiDB-lite"/>
    </source>
</evidence>
<accession>A0AAV7Q4Y4</accession>
<reference evidence="2" key="1">
    <citation type="journal article" date="2022" name="bioRxiv">
        <title>Sequencing and chromosome-scale assembly of the giantPleurodeles waltlgenome.</title>
        <authorList>
            <person name="Brown T."/>
            <person name="Elewa A."/>
            <person name="Iarovenko S."/>
            <person name="Subramanian E."/>
            <person name="Araus A.J."/>
            <person name="Petzold A."/>
            <person name="Susuki M."/>
            <person name="Suzuki K.-i.T."/>
            <person name="Hayashi T."/>
            <person name="Toyoda A."/>
            <person name="Oliveira C."/>
            <person name="Osipova E."/>
            <person name="Leigh N.D."/>
            <person name="Simon A."/>
            <person name="Yun M.H."/>
        </authorList>
    </citation>
    <scope>NUCLEOTIDE SEQUENCE</scope>
    <source>
        <strain evidence="2">20211129_DDA</strain>
        <tissue evidence="2">Liver</tissue>
    </source>
</reference>
<dbReference type="EMBL" id="JANPWB010000010">
    <property type="protein sequence ID" value="KAJ1134297.1"/>
    <property type="molecule type" value="Genomic_DNA"/>
</dbReference>
<dbReference type="AlphaFoldDB" id="A0AAV7Q4Y4"/>
<gene>
    <name evidence="2" type="ORF">NDU88_000750</name>
</gene>
<name>A0AAV7Q4Y4_PLEWA</name>